<organism evidence="2 3">
    <name type="scientific">Microscilla marina ATCC 23134</name>
    <dbReference type="NCBI Taxonomy" id="313606"/>
    <lineage>
        <taxon>Bacteria</taxon>
        <taxon>Pseudomonadati</taxon>
        <taxon>Bacteroidota</taxon>
        <taxon>Cytophagia</taxon>
        <taxon>Cytophagales</taxon>
        <taxon>Microscillaceae</taxon>
        <taxon>Microscilla</taxon>
    </lineage>
</organism>
<proteinExistence type="predicted"/>
<dbReference type="RefSeq" id="WP_002695327.1">
    <property type="nucleotide sequence ID" value="NZ_AAWS01000007.1"/>
</dbReference>
<gene>
    <name evidence="2" type="ORF">M23134_08188</name>
</gene>
<evidence type="ECO:0000313" key="2">
    <source>
        <dbReference type="EMBL" id="EAY30359.1"/>
    </source>
</evidence>
<feature type="transmembrane region" description="Helical" evidence="1">
    <location>
        <begin position="6"/>
        <end position="25"/>
    </location>
</feature>
<accession>A1ZH90</accession>
<dbReference type="AlphaFoldDB" id="A1ZH90"/>
<keyword evidence="1" id="KW-0472">Membrane</keyword>
<feature type="transmembrane region" description="Helical" evidence="1">
    <location>
        <begin position="60"/>
        <end position="82"/>
    </location>
</feature>
<dbReference type="Proteomes" id="UP000004095">
    <property type="component" value="Unassembled WGS sequence"/>
</dbReference>
<comment type="caution">
    <text evidence="2">The sequence shown here is derived from an EMBL/GenBank/DDBJ whole genome shotgun (WGS) entry which is preliminary data.</text>
</comment>
<feature type="transmembrane region" description="Helical" evidence="1">
    <location>
        <begin position="37"/>
        <end position="54"/>
    </location>
</feature>
<evidence type="ECO:0000256" key="1">
    <source>
        <dbReference type="SAM" id="Phobius"/>
    </source>
</evidence>
<keyword evidence="3" id="KW-1185">Reference proteome</keyword>
<dbReference type="EMBL" id="AAWS01000007">
    <property type="protein sequence ID" value="EAY30359.1"/>
    <property type="molecule type" value="Genomic_DNA"/>
</dbReference>
<evidence type="ECO:0000313" key="3">
    <source>
        <dbReference type="Proteomes" id="UP000004095"/>
    </source>
</evidence>
<reference evidence="2 3" key="1">
    <citation type="submission" date="2007-01" db="EMBL/GenBank/DDBJ databases">
        <authorList>
            <person name="Haygood M."/>
            <person name="Podell S."/>
            <person name="Anderson C."/>
            <person name="Hopkinson B."/>
            <person name="Roe K."/>
            <person name="Barbeau K."/>
            <person name="Gaasterland T."/>
            <person name="Ferriera S."/>
            <person name="Johnson J."/>
            <person name="Kravitz S."/>
            <person name="Beeson K."/>
            <person name="Sutton G."/>
            <person name="Rogers Y.-H."/>
            <person name="Friedman R."/>
            <person name="Frazier M."/>
            <person name="Venter J.C."/>
        </authorList>
    </citation>
    <scope>NUCLEOTIDE SEQUENCE [LARGE SCALE GENOMIC DNA]</scope>
    <source>
        <strain evidence="2 3">ATCC 23134</strain>
    </source>
</reference>
<protein>
    <submittedName>
        <fullName evidence="2">Uncharacterized protein</fullName>
    </submittedName>
</protein>
<keyword evidence="1" id="KW-1133">Transmembrane helix</keyword>
<sequence>MYTTLLVMATLLYISIFVTTIVKWGSIFIHLRKRKGLDAFADFCIFLLLAMISYSLPLVWFSGTIVTTSSISILTIVALMSLEAKISTNSPKKHKRSNRHSNAYLKPPLKAFFEEKPMPVHKIQTFEKKAKKMWDAYQRDKKTQAQFWADYEKTLKVVKELKV</sequence>
<name>A1ZH90_MICM2</name>
<keyword evidence="1" id="KW-0812">Transmembrane</keyword>